<dbReference type="Pfam" id="PF13960">
    <property type="entry name" value="DUF4218"/>
    <property type="match status" value="1"/>
</dbReference>
<feature type="domain" description="DUF4218" evidence="1">
    <location>
        <begin position="126"/>
        <end position="189"/>
    </location>
</feature>
<dbReference type="EMBL" id="KZ454427">
    <property type="protein sequence ID" value="PKA46124.1"/>
    <property type="molecule type" value="Genomic_DNA"/>
</dbReference>
<sequence length="189" mass="22365">MHVEKNIFDNIFNTIMYVKGKMKDNTKARADLPQINEKNFKPPAAYALSKEKLKIVCEWIKKLKFPDGYVSYIACCVHLQDQRIYGMKSHDCHVFMQRLIPIAFRELLPYDVWSAITEISLFFRNICAHSISEVDMKNLEKSIVITLCKLEKIFPPAFFDCMENLRIHLVYEARVTGPVQYRWMYPFER</sequence>
<organism evidence="2 3">
    <name type="scientific">Apostasia shenzhenica</name>
    <dbReference type="NCBI Taxonomy" id="1088818"/>
    <lineage>
        <taxon>Eukaryota</taxon>
        <taxon>Viridiplantae</taxon>
        <taxon>Streptophyta</taxon>
        <taxon>Embryophyta</taxon>
        <taxon>Tracheophyta</taxon>
        <taxon>Spermatophyta</taxon>
        <taxon>Magnoliopsida</taxon>
        <taxon>Liliopsida</taxon>
        <taxon>Asparagales</taxon>
        <taxon>Orchidaceae</taxon>
        <taxon>Apostasioideae</taxon>
        <taxon>Apostasia</taxon>
    </lineage>
</organism>
<proteinExistence type="predicted"/>
<accession>A0A2H9ZS57</accession>
<protein>
    <recommendedName>
        <fullName evidence="1">DUF4218 domain-containing protein</fullName>
    </recommendedName>
</protein>
<gene>
    <name evidence="2" type="ORF">AXF42_Ash015415</name>
</gene>
<name>A0A2H9ZS57_9ASPA</name>
<evidence type="ECO:0000313" key="3">
    <source>
        <dbReference type="Proteomes" id="UP000236161"/>
    </source>
</evidence>
<dbReference type="PANTHER" id="PTHR48258">
    <property type="entry name" value="DUF4218 DOMAIN-CONTAINING PROTEIN-RELATED"/>
    <property type="match status" value="1"/>
</dbReference>
<dbReference type="OrthoDB" id="781792at2759"/>
<dbReference type="AlphaFoldDB" id="A0A2H9ZS57"/>
<reference evidence="2 3" key="1">
    <citation type="journal article" date="2017" name="Nature">
        <title>The Apostasia genome and the evolution of orchids.</title>
        <authorList>
            <person name="Zhang G.Q."/>
            <person name="Liu K.W."/>
            <person name="Li Z."/>
            <person name="Lohaus R."/>
            <person name="Hsiao Y.Y."/>
            <person name="Niu S.C."/>
            <person name="Wang J.Y."/>
            <person name="Lin Y.C."/>
            <person name="Xu Q."/>
            <person name="Chen L.J."/>
            <person name="Yoshida K."/>
            <person name="Fujiwara S."/>
            <person name="Wang Z.W."/>
            <person name="Zhang Y.Q."/>
            <person name="Mitsuda N."/>
            <person name="Wang M."/>
            <person name="Liu G.H."/>
            <person name="Pecoraro L."/>
            <person name="Huang H.X."/>
            <person name="Xiao X.J."/>
            <person name="Lin M."/>
            <person name="Wu X.Y."/>
            <person name="Wu W.L."/>
            <person name="Chen Y.Y."/>
            <person name="Chang S.B."/>
            <person name="Sakamoto S."/>
            <person name="Ohme-Takagi M."/>
            <person name="Yagi M."/>
            <person name="Zeng S.J."/>
            <person name="Shen C.Y."/>
            <person name="Yeh C.M."/>
            <person name="Luo Y.B."/>
            <person name="Tsai W.C."/>
            <person name="Van de Peer Y."/>
            <person name="Liu Z.J."/>
        </authorList>
    </citation>
    <scope>NUCLEOTIDE SEQUENCE [LARGE SCALE GENOMIC DNA]</scope>
    <source>
        <strain evidence="3">cv. Shenzhen</strain>
        <tissue evidence="2">Stem</tissue>
    </source>
</reference>
<evidence type="ECO:0000259" key="1">
    <source>
        <dbReference type="Pfam" id="PF13960"/>
    </source>
</evidence>
<evidence type="ECO:0000313" key="2">
    <source>
        <dbReference type="EMBL" id="PKA46124.1"/>
    </source>
</evidence>
<dbReference type="PANTHER" id="PTHR48258:SF4">
    <property type="entry name" value="DUF4216 DOMAIN-CONTAINING PROTEIN"/>
    <property type="match status" value="1"/>
</dbReference>
<keyword evidence="3" id="KW-1185">Reference proteome</keyword>
<dbReference type="Proteomes" id="UP000236161">
    <property type="component" value="Unassembled WGS sequence"/>
</dbReference>
<dbReference type="InterPro" id="IPR025452">
    <property type="entry name" value="DUF4218"/>
</dbReference>